<dbReference type="GO" id="GO:0005975">
    <property type="term" value="P:carbohydrate metabolic process"/>
    <property type="evidence" value="ECO:0007669"/>
    <property type="project" value="InterPro"/>
</dbReference>
<keyword evidence="8" id="KW-1185">Reference proteome</keyword>
<dbReference type="Pfam" id="PF00232">
    <property type="entry name" value="Glyco_hydro_1"/>
    <property type="match status" value="4"/>
</dbReference>
<evidence type="ECO:0000313" key="7">
    <source>
        <dbReference type="EMBL" id="KAJ8924094.1"/>
    </source>
</evidence>
<proteinExistence type="inferred from homology"/>
<keyword evidence="6" id="KW-0732">Signal</keyword>
<evidence type="ECO:0000256" key="6">
    <source>
        <dbReference type="SAM" id="SignalP"/>
    </source>
</evidence>
<feature type="signal peptide" evidence="6">
    <location>
        <begin position="1"/>
        <end position="17"/>
    </location>
</feature>
<dbReference type="SUPFAM" id="SSF51445">
    <property type="entry name" value="(Trans)glycosidases"/>
    <property type="match status" value="3"/>
</dbReference>
<organism evidence="7 8">
    <name type="scientific">Exocentrus adspersus</name>
    <dbReference type="NCBI Taxonomy" id="1586481"/>
    <lineage>
        <taxon>Eukaryota</taxon>
        <taxon>Metazoa</taxon>
        <taxon>Ecdysozoa</taxon>
        <taxon>Arthropoda</taxon>
        <taxon>Hexapoda</taxon>
        <taxon>Insecta</taxon>
        <taxon>Pterygota</taxon>
        <taxon>Neoptera</taxon>
        <taxon>Endopterygota</taxon>
        <taxon>Coleoptera</taxon>
        <taxon>Polyphaga</taxon>
        <taxon>Cucujiformia</taxon>
        <taxon>Chrysomeloidea</taxon>
        <taxon>Cerambycidae</taxon>
        <taxon>Lamiinae</taxon>
        <taxon>Acanthocinini</taxon>
        <taxon>Exocentrus</taxon>
    </lineage>
</organism>
<comment type="similarity">
    <text evidence="1">Belongs to the glycosyl hydrolase 1 family.</text>
</comment>
<dbReference type="PRINTS" id="PR00131">
    <property type="entry name" value="GLHYDRLASE1"/>
</dbReference>
<dbReference type="InterPro" id="IPR033132">
    <property type="entry name" value="GH_1_N_CS"/>
</dbReference>
<dbReference type="EMBL" id="JANEYG010000003">
    <property type="protein sequence ID" value="KAJ8924094.1"/>
    <property type="molecule type" value="Genomic_DNA"/>
</dbReference>
<keyword evidence="4" id="KW-0325">Glycoprotein</keyword>
<name>A0AAV8WC39_9CUCU</name>
<dbReference type="InterPro" id="IPR017853">
    <property type="entry name" value="GH"/>
</dbReference>
<feature type="chain" id="PRO_5043563860" description="Beta-glucosidase" evidence="6">
    <location>
        <begin position="18"/>
        <end position="1351"/>
    </location>
</feature>
<evidence type="ECO:0000256" key="2">
    <source>
        <dbReference type="ARBA" id="ARBA00011738"/>
    </source>
</evidence>
<evidence type="ECO:0000256" key="3">
    <source>
        <dbReference type="ARBA" id="ARBA00022801"/>
    </source>
</evidence>
<dbReference type="PROSITE" id="PS00653">
    <property type="entry name" value="GLYCOSYL_HYDROL_F1_2"/>
    <property type="match status" value="3"/>
</dbReference>
<evidence type="ECO:0000256" key="5">
    <source>
        <dbReference type="ARBA" id="ARBA00023295"/>
    </source>
</evidence>
<dbReference type="FunFam" id="3.20.20.80:FF:000013">
    <property type="entry name" value="lactase-phlorizin hydrolase"/>
    <property type="match status" value="2"/>
</dbReference>
<accession>A0AAV8WC39</accession>
<gene>
    <name evidence="7" type="ORF">NQ315_006876</name>
</gene>
<comment type="subunit">
    <text evidence="2">Homodimer.</text>
</comment>
<evidence type="ECO:0000313" key="8">
    <source>
        <dbReference type="Proteomes" id="UP001159042"/>
    </source>
</evidence>
<reference evidence="7 8" key="1">
    <citation type="journal article" date="2023" name="Insect Mol. Biol.">
        <title>Genome sequencing provides insights into the evolution of gene families encoding plant cell wall-degrading enzymes in longhorned beetles.</title>
        <authorList>
            <person name="Shin N.R."/>
            <person name="Okamura Y."/>
            <person name="Kirsch R."/>
            <person name="Pauchet Y."/>
        </authorList>
    </citation>
    <scope>NUCLEOTIDE SEQUENCE [LARGE SCALE GENOMIC DNA]</scope>
    <source>
        <strain evidence="7">EAD_L_NR</strain>
    </source>
</reference>
<dbReference type="Proteomes" id="UP001159042">
    <property type="component" value="Unassembled WGS sequence"/>
</dbReference>
<dbReference type="Gene3D" id="3.20.20.80">
    <property type="entry name" value="Glycosidases"/>
    <property type="match status" value="4"/>
</dbReference>
<dbReference type="GO" id="GO:0008422">
    <property type="term" value="F:beta-glucosidase activity"/>
    <property type="evidence" value="ECO:0007669"/>
    <property type="project" value="TreeGrafter"/>
</dbReference>
<dbReference type="InterPro" id="IPR001360">
    <property type="entry name" value="Glyco_hydro_1"/>
</dbReference>
<evidence type="ECO:0008006" key="9">
    <source>
        <dbReference type="Google" id="ProtNLM"/>
    </source>
</evidence>
<evidence type="ECO:0000256" key="1">
    <source>
        <dbReference type="ARBA" id="ARBA00010838"/>
    </source>
</evidence>
<dbReference type="PANTHER" id="PTHR10353">
    <property type="entry name" value="GLYCOSYL HYDROLASE"/>
    <property type="match status" value="1"/>
</dbReference>
<protein>
    <recommendedName>
        <fullName evidence="9">Beta-glucosidase</fullName>
    </recommendedName>
</protein>
<comment type="caution">
    <text evidence="7">The sequence shown here is derived from an EMBL/GenBank/DDBJ whole genome shotgun (WGS) entry which is preliminary data.</text>
</comment>
<sequence length="1351" mass="153483">MSLKLGVVLLLVNWASCQEISNLTFSQSFLFGAATSAYQIEGAWNESGKGEGRWDYLVHNLPSLVVDGTTGDVAADSYHKYKEDIAILKELGVNYYRFSISWPRILPTGFVNVVNPAGVEYYNNLIDGLLAEGIEPWVTMYHFDSPQTLHYLGAWENSLMVEYMADYAELLFQLFGDRVKTWLTINEPSTFCYTFTEAAAEMGLSVPTGIAEYECAHNVLKAHARIYRLYQFKYKWTQKGRVSIVLNSEFSVPQTNSEADIAAARRKLEFELGWYLHPLVYGNYPQIMIDYVANYSAIQGFPKSRLPEFTFSERIQLRGAYDFVALNHYSSSVAYDNRTVDPIPSYINDDGVTTYKDPSWPSSAISWLKVYPEGFRDLLVYIKETYRNPEIVVTEQGYADLPNTLIDTERINYYQLYLSQALKAIYEDGVRLTAYTTWSLLDDFEWNSGYSLIVVWFLSLFTKWVTSQEISNLPFPDGFLFGAASSAYQVEGAWDEAGKSENRWDYIVHNTNYVLDGSTGDVACDSYHKYKEDIAALKDLGANHYRFSLSWTRILPNGFATKVNEAGVEYYNNLIDGLLAEGIEPWVTIYHWDTPQILHQLGSWNAEVMVQYITDFADLAFQFFGDRVKTWLTINEPLTFCSIFPNAMVKLYNQKNVPVGRLSIVLNSGFGIPASDSEADVAAAQRKIDFDLGWYLHPLVYGDYPRSMIDQISNLSSLQGFPYSRLPTFTIREKVLMKGAYDFIAINHYSSSLVSDDSAEIKEASFDNDAGYTEISIDDSWSGSASNSLAVSAEGFRKLLVYIKENYNNPEIAITEQGYVDAPNTLDDTGRINYYQNYLNEALKAIRENGVRLFAYTAWSLLDSFEWNSGYTVTSQEISNLPFPDGFLFGAATSAYQIEGAWNESGKSESRWDYIVHNTNYVLDGTNGDVACDSYHKYKEDIAALKELGANYYRFSLSWTRILPNGFANKVNEAGVEYYNNLIDGLLAEGIEPWITIYHWDTPQILHQLGSWNAEVMVQYIADFADLAFQRFGDRVKTWLTINEPLTFCAHFPNATLKLYQQIVPVGITEYLCAHNVLRAHTEIYRLYQLKYKSSQGGRLSIALNAEFGVPATDSVADAAAAQRKMDFDLGWYLHPLVYGDYPRTMIDHIRNLSSLQGFPYSRLPMFTVSEKVRMKGAYDFIAINHYTSALVKDDSAEVKEASFENDDSIAVSKDPSWAGSASDWLAVYPEGFRKLLVYIKENYNNPEIAITEQGFADTPNLMDDTGRISYYQNYLSEALKAIHEDGVRLSAYTAWSLLDNFEWNRGYSVRFGLYHVDFEDDNRPRTAKASAAYYKNVIATKCLVENCLRA</sequence>
<keyword evidence="5" id="KW-0326">Glycosidase</keyword>
<evidence type="ECO:0000256" key="4">
    <source>
        <dbReference type="ARBA" id="ARBA00023180"/>
    </source>
</evidence>
<keyword evidence="3" id="KW-0378">Hydrolase</keyword>
<dbReference type="PANTHER" id="PTHR10353:SF36">
    <property type="entry name" value="LP05116P"/>
    <property type="match status" value="1"/>
</dbReference>